<keyword evidence="3" id="KW-1185">Reference proteome</keyword>
<organism evidence="2 3">
    <name type="scientific">Sungkyunkwania multivorans</name>
    <dbReference type="NCBI Taxonomy" id="1173618"/>
    <lineage>
        <taxon>Bacteria</taxon>
        <taxon>Pseudomonadati</taxon>
        <taxon>Bacteroidota</taxon>
        <taxon>Flavobacteriia</taxon>
        <taxon>Flavobacteriales</taxon>
        <taxon>Flavobacteriaceae</taxon>
        <taxon>Sungkyunkwania</taxon>
    </lineage>
</organism>
<dbReference type="Gene3D" id="3.90.1150.200">
    <property type="match status" value="1"/>
</dbReference>
<dbReference type="SUPFAM" id="SSF159888">
    <property type="entry name" value="YdhG-like"/>
    <property type="match status" value="1"/>
</dbReference>
<dbReference type="Proteomes" id="UP001596978">
    <property type="component" value="Unassembled WGS sequence"/>
</dbReference>
<comment type="caution">
    <text evidence="2">The sequence shown here is derived from an EMBL/GenBank/DDBJ whole genome shotgun (WGS) entry which is preliminary data.</text>
</comment>
<proteinExistence type="predicted"/>
<protein>
    <submittedName>
        <fullName evidence="2">DUF1801 domain-containing protein</fullName>
    </submittedName>
</protein>
<evidence type="ECO:0000313" key="3">
    <source>
        <dbReference type="Proteomes" id="UP001596978"/>
    </source>
</evidence>
<dbReference type="InterPro" id="IPR014922">
    <property type="entry name" value="YdhG-like"/>
</dbReference>
<feature type="domain" description="YdhG-like" evidence="1">
    <location>
        <begin position="39"/>
        <end position="133"/>
    </location>
</feature>
<name>A0ABW3CTW0_9FLAO</name>
<dbReference type="RefSeq" id="WP_386402409.1">
    <property type="nucleotide sequence ID" value="NZ_JBHTJH010000001.1"/>
</dbReference>
<dbReference type="Pfam" id="PF08818">
    <property type="entry name" value="DUF1801"/>
    <property type="match status" value="1"/>
</dbReference>
<dbReference type="EMBL" id="JBHTJH010000001">
    <property type="protein sequence ID" value="MFD0860694.1"/>
    <property type="molecule type" value="Genomic_DNA"/>
</dbReference>
<evidence type="ECO:0000313" key="2">
    <source>
        <dbReference type="EMBL" id="MFD0860694.1"/>
    </source>
</evidence>
<gene>
    <name evidence="2" type="ORF">ACFQ1M_00625</name>
</gene>
<evidence type="ECO:0000259" key="1">
    <source>
        <dbReference type="Pfam" id="PF08818"/>
    </source>
</evidence>
<reference evidence="3" key="1">
    <citation type="journal article" date="2019" name="Int. J. Syst. Evol. Microbiol.">
        <title>The Global Catalogue of Microorganisms (GCM) 10K type strain sequencing project: providing services to taxonomists for standard genome sequencing and annotation.</title>
        <authorList>
            <consortium name="The Broad Institute Genomics Platform"/>
            <consortium name="The Broad Institute Genome Sequencing Center for Infectious Disease"/>
            <person name="Wu L."/>
            <person name="Ma J."/>
        </authorList>
    </citation>
    <scope>NUCLEOTIDE SEQUENCE [LARGE SCALE GENOMIC DNA]</scope>
    <source>
        <strain evidence="3">CCUG 62952</strain>
    </source>
</reference>
<sequence length="143" mass="16947">MNRIELTKSFFYFFKVCCIFNVMNPAEIYILEQREPFKGILLHLQVIIENTIPELVLKYKYKIPFYYLNDKPFCYLNVPKNKSYVDVGFWSSVHLSVHLDEMVTEGRKMMRSLRYGTVEDIDQEILVAVLKDAESVADKGFWK</sequence>
<accession>A0ABW3CTW0</accession>